<feature type="compositionally biased region" description="Basic and acidic residues" evidence="1">
    <location>
        <begin position="289"/>
        <end position="304"/>
    </location>
</feature>
<evidence type="ECO:0000313" key="2">
    <source>
        <dbReference type="EMBL" id="EMA04941.1"/>
    </source>
</evidence>
<dbReference type="RefSeq" id="WP_004969516.1">
    <property type="nucleotide sequence ID" value="NZ_AOLP01000011.1"/>
</dbReference>
<feature type="region of interest" description="Disordered" evidence="1">
    <location>
        <begin position="247"/>
        <end position="319"/>
    </location>
</feature>
<dbReference type="EMBL" id="AOLP01000011">
    <property type="protein sequence ID" value="EMA04941.1"/>
    <property type="molecule type" value="Genomic_DNA"/>
</dbReference>
<dbReference type="Proteomes" id="UP000011553">
    <property type="component" value="Unassembled WGS sequence"/>
</dbReference>
<evidence type="ECO:0008006" key="4">
    <source>
        <dbReference type="Google" id="ProtNLM"/>
    </source>
</evidence>
<protein>
    <recommendedName>
        <fullName evidence="4">CopG family transcriptional regulator</fullName>
    </recommendedName>
</protein>
<name>M0J7J7_9EURY</name>
<dbReference type="Gene3D" id="1.10.287.1490">
    <property type="match status" value="1"/>
</dbReference>
<evidence type="ECO:0000313" key="3">
    <source>
        <dbReference type="Proteomes" id="UP000011553"/>
    </source>
</evidence>
<dbReference type="AlphaFoldDB" id="M0J7J7"/>
<proteinExistence type="predicted"/>
<feature type="compositionally biased region" description="Acidic residues" evidence="1">
    <location>
        <begin position="256"/>
        <end position="265"/>
    </location>
</feature>
<reference evidence="2 3" key="1">
    <citation type="journal article" date="2014" name="PLoS Genet.">
        <title>Phylogenetically driven sequencing of extremely halophilic archaea reveals strategies for static and dynamic osmo-response.</title>
        <authorList>
            <person name="Becker E.A."/>
            <person name="Seitzer P.M."/>
            <person name="Tritt A."/>
            <person name="Larsen D."/>
            <person name="Krusor M."/>
            <person name="Yao A.I."/>
            <person name="Wu D."/>
            <person name="Madern D."/>
            <person name="Eisen J.A."/>
            <person name="Darling A.E."/>
            <person name="Facciotti M.T."/>
        </authorList>
    </citation>
    <scope>NUCLEOTIDE SEQUENCE [LARGE SCALE GENOMIC DNA]</scope>
    <source>
        <strain evidence="2 3">ATCC 35960</strain>
    </source>
</reference>
<evidence type="ECO:0000256" key="1">
    <source>
        <dbReference type="SAM" id="MobiDB-lite"/>
    </source>
</evidence>
<gene>
    <name evidence="2" type="ORF">C438_11548</name>
</gene>
<comment type="caution">
    <text evidence="2">The sequence shown here is derived from an EMBL/GenBank/DDBJ whole genome shotgun (WGS) entry which is preliminary data.</text>
</comment>
<dbReference type="PATRIC" id="fig|662478.6.peg.2249"/>
<sequence length="319" mass="34464">MEGEDGLSLSDDLRTWVEARADEEDVDPETVLSRALGTYRLAVIDAGESIDESASVPDRLDGVEGRVEALEGDLDEKIADVRTRVVQVKRETDEKAPRDHAHPELDGELDRLADDVHAVRNRVADLDDRLDAGFENFEEILSYLDETTATLDENLRSVARTLLDLRGRAADLEAADLERTALAELLRSANAAGEKKARCEECDATVHLDLLAEPRCPSCRTPFRELSSSPGFFGTATLHTGRLPALEAADSSAPTDEVEDLLDEAIPDRRDADASSDAGSGSDADDAPIDERDRSPAAREEESAQRGAGAAAGSERGDD</sequence>
<accession>M0J7J7</accession>
<feature type="compositionally biased region" description="Low complexity" evidence="1">
    <location>
        <begin position="305"/>
        <end position="319"/>
    </location>
</feature>
<keyword evidence="3" id="KW-1185">Reference proteome</keyword>
<organism evidence="2 3">
    <name type="scientific">Haloferax denitrificans ATCC 35960</name>
    <dbReference type="NCBI Taxonomy" id="662478"/>
    <lineage>
        <taxon>Archaea</taxon>
        <taxon>Methanobacteriati</taxon>
        <taxon>Methanobacteriota</taxon>
        <taxon>Stenosarchaea group</taxon>
        <taxon>Halobacteria</taxon>
        <taxon>Halobacteriales</taxon>
        <taxon>Haloferacaceae</taxon>
        <taxon>Haloferax</taxon>
    </lineage>
</organism>